<dbReference type="Proteomes" id="UP001279642">
    <property type="component" value="Unassembled WGS sequence"/>
</dbReference>
<gene>
    <name evidence="2" type="ORF">SMD27_17585</name>
</gene>
<evidence type="ECO:0000313" key="3">
    <source>
        <dbReference type="Proteomes" id="UP001279642"/>
    </source>
</evidence>
<comment type="caution">
    <text evidence="2">The sequence shown here is derived from an EMBL/GenBank/DDBJ whole genome shotgun (WGS) entry which is preliminary data.</text>
</comment>
<evidence type="ECO:0000256" key="1">
    <source>
        <dbReference type="SAM" id="MobiDB-lite"/>
    </source>
</evidence>
<organism evidence="2 3">
    <name type="scientific">Dongia soli</name>
    <dbReference type="NCBI Taxonomy" id="600628"/>
    <lineage>
        <taxon>Bacteria</taxon>
        <taxon>Pseudomonadati</taxon>
        <taxon>Pseudomonadota</taxon>
        <taxon>Alphaproteobacteria</taxon>
        <taxon>Rhodospirillales</taxon>
        <taxon>Dongiaceae</taxon>
        <taxon>Dongia</taxon>
    </lineage>
</organism>
<reference evidence="2 3" key="1">
    <citation type="journal article" date="2016" name="Antonie Van Leeuwenhoek">
        <title>Dongia soli sp. nov., isolated from soil from Dokdo, Korea.</title>
        <authorList>
            <person name="Kim D.U."/>
            <person name="Lee H."/>
            <person name="Kim H."/>
            <person name="Kim S.G."/>
            <person name="Ka J.O."/>
        </authorList>
    </citation>
    <scope>NUCLEOTIDE SEQUENCE [LARGE SCALE GENOMIC DNA]</scope>
    <source>
        <strain evidence="2 3">D78</strain>
    </source>
</reference>
<sequence length="63" mass="7527">MTVSEDRIRQRAHKIWKEQGDDQHKAEDYMELARKMIEEEEQMGLPVDPYPINQESEIGKRGR</sequence>
<protein>
    <submittedName>
        <fullName evidence="2">DUF2934 domain-containing protein</fullName>
    </submittedName>
</protein>
<name>A0ABU5EGP0_9PROT</name>
<evidence type="ECO:0000313" key="2">
    <source>
        <dbReference type="EMBL" id="MDY0884660.1"/>
    </source>
</evidence>
<keyword evidence="3" id="KW-1185">Reference proteome</keyword>
<feature type="region of interest" description="Disordered" evidence="1">
    <location>
        <begin position="40"/>
        <end position="63"/>
    </location>
</feature>
<dbReference type="EMBL" id="JAXCLW010000005">
    <property type="protein sequence ID" value="MDY0884660.1"/>
    <property type="molecule type" value="Genomic_DNA"/>
</dbReference>
<feature type="region of interest" description="Disordered" evidence="1">
    <location>
        <begin position="1"/>
        <end position="24"/>
    </location>
</feature>
<proteinExistence type="predicted"/>
<dbReference type="RefSeq" id="WP_320509733.1">
    <property type="nucleotide sequence ID" value="NZ_JAXCLW010000005.1"/>
</dbReference>
<accession>A0ABU5EGP0</accession>